<evidence type="ECO:0000256" key="2">
    <source>
        <dbReference type="ARBA" id="ARBA00001968"/>
    </source>
</evidence>
<evidence type="ECO:0000256" key="10">
    <source>
        <dbReference type="ARBA" id="ARBA00032305"/>
    </source>
</evidence>
<dbReference type="NCBIfam" id="TIGR02798">
    <property type="entry name" value="ligK_PcmE"/>
    <property type="match status" value="1"/>
</dbReference>
<evidence type="ECO:0000256" key="7">
    <source>
        <dbReference type="ARBA" id="ARBA00016549"/>
    </source>
</evidence>
<organism evidence="12 13">
    <name type="scientific">Leifsonia kafniensis</name>
    <dbReference type="NCBI Taxonomy" id="475957"/>
    <lineage>
        <taxon>Bacteria</taxon>
        <taxon>Bacillati</taxon>
        <taxon>Actinomycetota</taxon>
        <taxon>Actinomycetes</taxon>
        <taxon>Micrococcales</taxon>
        <taxon>Microbacteriaceae</taxon>
        <taxon>Leifsonia</taxon>
    </lineage>
</organism>
<dbReference type="Pfam" id="PF03737">
    <property type="entry name" value="RraA-like"/>
    <property type="match status" value="1"/>
</dbReference>
<dbReference type="EC" id="4.1.3.17" evidence="5"/>
<comment type="subunit">
    <text evidence="4">Homotrimer.</text>
</comment>
<comment type="catalytic activity">
    <reaction evidence="11">
        <text>oxaloacetate + H(+) = pyruvate + CO2</text>
        <dbReference type="Rhea" id="RHEA:15641"/>
        <dbReference type="ChEBI" id="CHEBI:15361"/>
        <dbReference type="ChEBI" id="CHEBI:15378"/>
        <dbReference type="ChEBI" id="CHEBI:16452"/>
        <dbReference type="ChEBI" id="CHEBI:16526"/>
        <dbReference type="EC" id="4.1.1.112"/>
    </reaction>
</comment>
<dbReference type="EMBL" id="BAABCN010000008">
    <property type="protein sequence ID" value="GAA3884133.1"/>
    <property type="molecule type" value="Genomic_DNA"/>
</dbReference>
<protein>
    <recommendedName>
        <fullName evidence="7">Putative 4-hydroxy-4-methyl-2-oxoglutarate aldolase</fullName>
        <ecNumber evidence="6">4.1.1.112</ecNumber>
        <ecNumber evidence="5">4.1.3.17</ecNumber>
    </recommendedName>
    <alternativeName>
        <fullName evidence="10">Oxaloacetate decarboxylase</fullName>
    </alternativeName>
    <alternativeName>
        <fullName evidence="9">RraA-like protein</fullName>
    </alternativeName>
</protein>
<evidence type="ECO:0000256" key="4">
    <source>
        <dbReference type="ARBA" id="ARBA00011233"/>
    </source>
</evidence>
<evidence type="ECO:0000313" key="13">
    <source>
        <dbReference type="Proteomes" id="UP001501803"/>
    </source>
</evidence>
<comment type="caution">
    <text evidence="12">The sequence shown here is derived from an EMBL/GenBank/DDBJ whole genome shotgun (WGS) entry which is preliminary data.</text>
</comment>
<dbReference type="EC" id="4.1.1.112" evidence="6"/>
<name>A0ABP7KRW9_9MICO</name>
<dbReference type="InterPro" id="IPR005493">
    <property type="entry name" value="RraA/RraA-like"/>
</dbReference>
<sequence length="238" mass="25414">MARVVTGTPRTPLDIVDGLAELGVATVHEAQGRIGLLDQRLRPIFPAKIAGNALTCEVSPGDNWMIHVAVEQAQPGDILVVTPTSPCDDGFLGDLLAESLLAHGVRGLVIDAGVRDVATLTEMGFPVWSKAIFAQGTIKGTPTNVQTPIMIANQQIRPGDVVIADVDGVCVVRREDAAAVLQKGRDREALETSKRARLAAGELGLDIYNMREALAAKGLVYEVYQEREAYQENAADHG</sequence>
<evidence type="ECO:0000256" key="5">
    <source>
        <dbReference type="ARBA" id="ARBA00012213"/>
    </source>
</evidence>
<evidence type="ECO:0000256" key="3">
    <source>
        <dbReference type="ARBA" id="ARBA00008621"/>
    </source>
</evidence>
<evidence type="ECO:0000256" key="1">
    <source>
        <dbReference type="ARBA" id="ARBA00001342"/>
    </source>
</evidence>
<dbReference type="Proteomes" id="UP001501803">
    <property type="component" value="Unassembled WGS sequence"/>
</dbReference>
<dbReference type="PANTHER" id="PTHR33254:SF16">
    <property type="entry name" value="BLR3842 PROTEIN"/>
    <property type="match status" value="1"/>
</dbReference>
<evidence type="ECO:0000256" key="8">
    <source>
        <dbReference type="ARBA" id="ARBA00025046"/>
    </source>
</evidence>
<dbReference type="PANTHER" id="PTHR33254">
    <property type="entry name" value="4-HYDROXY-4-METHYL-2-OXOGLUTARATE ALDOLASE 3-RELATED"/>
    <property type="match status" value="1"/>
</dbReference>
<dbReference type="CDD" id="cd16841">
    <property type="entry name" value="RraA_family"/>
    <property type="match status" value="1"/>
</dbReference>
<comment type="catalytic activity">
    <reaction evidence="1">
        <text>4-hydroxy-4-methyl-2-oxoglutarate = 2 pyruvate</text>
        <dbReference type="Rhea" id="RHEA:22748"/>
        <dbReference type="ChEBI" id="CHEBI:15361"/>
        <dbReference type="ChEBI" id="CHEBI:58276"/>
        <dbReference type="EC" id="4.1.3.17"/>
    </reaction>
</comment>
<keyword evidence="13" id="KW-1185">Reference proteome</keyword>
<dbReference type="SUPFAM" id="SSF89562">
    <property type="entry name" value="RraA-like"/>
    <property type="match status" value="1"/>
</dbReference>
<evidence type="ECO:0000256" key="9">
    <source>
        <dbReference type="ARBA" id="ARBA00030169"/>
    </source>
</evidence>
<dbReference type="InterPro" id="IPR014165">
    <property type="entry name" value="LigK_PcmE"/>
</dbReference>
<reference evidence="13" key="1">
    <citation type="journal article" date="2019" name="Int. J. Syst. Evol. Microbiol.">
        <title>The Global Catalogue of Microorganisms (GCM) 10K type strain sequencing project: providing services to taxonomists for standard genome sequencing and annotation.</title>
        <authorList>
            <consortium name="The Broad Institute Genomics Platform"/>
            <consortium name="The Broad Institute Genome Sequencing Center for Infectious Disease"/>
            <person name="Wu L."/>
            <person name="Ma J."/>
        </authorList>
    </citation>
    <scope>NUCLEOTIDE SEQUENCE [LARGE SCALE GENOMIC DNA]</scope>
    <source>
        <strain evidence="13">JCM 17021</strain>
    </source>
</reference>
<dbReference type="RefSeq" id="WP_345067783.1">
    <property type="nucleotide sequence ID" value="NZ_BAABCN010000008.1"/>
</dbReference>
<dbReference type="InterPro" id="IPR036704">
    <property type="entry name" value="RraA/RraA-like_sf"/>
</dbReference>
<accession>A0ABP7KRW9</accession>
<evidence type="ECO:0000313" key="12">
    <source>
        <dbReference type="EMBL" id="GAA3884133.1"/>
    </source>
</evidence>
<comment type="cofactor">
    <cofactor evidence="2">
        <name>a divalent metal cation</name>
        <dbReference type="ChEBI" id="CHEBI:60240"/>
    </cofactor>
</comment>
<comment type="similarity">
    <text evidence="3">Belongs to the class II aldolase/RraA-like family.</text>
</comment>
<evidence type="ECO:0000256" key="6">
    <source>
        <dbReference type="ARBA" id="ARBA00012947"/>
    </source>
</evidence>
<dbReference type="NCBIfam" id="NF006731">
    <property type="entry name" value="PRK09262.1"/>
    <property type="match status" value="1"/>
</dbReference>
<evidence type="ECO:0000256" key="11">
    <source>
        <dbReference type="ARBA" id="ARBA00047973"/>
    </source>
</evidence>
<gene>
    <name evidence="12" type="ORF">GCM10022381_27900</name>
</gene>
<dbReference type="Gene3D" id="3.50.30.40">
    <property type="entry name" value="Ribonuclease E inhibitor RraA/RraA-like"/>
    <property type="match status" value="1"/>
</dbReference>
<comment type="function">
    <text evidence="8">Catalyzes the aldol cleavage of 4-hydroxy-4-methyl-2-oxoglutarate (HMG) into 2 molecules of pyruvate. Also contains a secondary oxaloacetate (OAA) decarboxylase activity due to the common pyruvate enolate transition state formed following C-C bond cleavage in the retro-aldol and decarboxylation reactions.</text>
</comment>
<proteinExistence type="inferred from homology"/>